<gene>
    <name evidence="1" type="ORF">F1C79_01675</name>
</gene>
<evidence type="ECO:0000313" key="2">
    <source>
        <dbReference type="Proteomes" id="UP000326659"/>
    </source>
</evidence>
<organism evidence="1 2">
    <name type="scientific">Pseudomonas denitrificans</name>
    <dbReference type="NCBI Taxonomy" id="43306"/>
    <lineage>
        <taxon>Bacteria</taxon>
        <taxon>Pseudomonadati</taxon>
        <taxon>Pseudomonadota</taxon>
        <taxon>Gammaproteobacteria</taxon>
        <taxon>Pseudomonadales</taxon>
        <taxon>Pseudomonadaceae</taxon>
        <taxon>Halopseudomonas</taxon>
    </lineage>
</organism>
<reference evidence="1 2" key="1">
    <citation type="submission" date="2019-09" db="EMBL/GenBank/DDBJ databases">
        <title>Prosopis cineraria nodule microbiome.</title>
        <authorList>
            <person name="Chaluvadi S.R."/>
            <person name="Ali R."/>
            <person name="Wang X."/>
        </authorList>
    </citation>
    <scope>NUCLEOTIDE SEQUENCE [LARGE SCALE GENOMIC DNA]</scope>
    <source>
        <strain evidence="1 2">BG1</strain>
    </source>
</reference>
<name>A0A9X7MW68_PSEDE</name>
<accession>A0A9X7MW68</accession>
<protein>
    <submittedName>
        <fullName evidence="1">Uncharacterized protein</fullName>
    </submittedName>
</protein>
<dbReference type="RefSeq" id="WP_151186294.1">
    <property type="nucleotide sequence ID" value="NZ_CP043626.1"/>
</dbReference>
<evidence type="ECO:0000313" key="1">
    <source>
        <dbReference type="EMBL" id="QEY70469.1"/>
    </source>
</evidence>
<proteinExistence type="predicted"/>
<dbReference type="AlphaFoldDB" id="A0A9X7MW68"/>
<keyword evidence="2" id="KW-1185">Reference proteome</keyword>
<dbReference type="Proteomes" id="UP000326659">
    <property type="component" value="Chromosome"/>
</dbReference>
<dbReference type="KEGG" id="pden:F1C79_01675"/>
<sequence>MSHTPGSWIGKDMIPICNAHRFGLSIGFVNSSKAERIAEGEANARLIVSAPDLLEALQMTIQSMLDTGYSPGSAVIRMAQAAVSQATSY</sequence>
<dbReference type="EMBL" id="CP043626">
    <property type="protein sequence ID" value="QEY70469.1"/>
    <property type="molecule type" value="Genomic_DNA"/>
</dbReference>